<dbReference type="PROSITE" id="PS51384">
    <property type="entry name" value="FAD_FR"/>
    <property type="match status" value="1"/>
</dbReference>
<dbReference type="PANTHER" id="PTHR43513:SF3">
    <property type="entry name" value="DIHYDROOROTATE DEHYDROGENASE B (NAD(+)), ELECTRON TRANSFER SUBUNIT-RELATED"/>
    <property type="match status" value="1"/>
</dbReference>
<dbReference type="CDD" id="cd06218">
    <property type="entry name" value="DHOD_e_trans"/>
    <property type="match status" value="1"/>
</dbReference>
<comment type="cofactor">
    <cofactor evidence="11">
        <name>[2Fe-2S] cluster</name>
        <dbReference type="ChEBI" id="CHEBI:190135"/>
    </cofactor>
    <text evidence="11">Binds 1 [2Fe-2S] cluster per subunit.</text>
</comment>
<comment type="similarity">
    <text evidence="1 11">Belongs to the PyrK family.</text>
</comment>
<dbReference type="InterPro" id="IPR050353">
    <property type="entry name" value="PyrK_electron_transfer"/>
</dbReference>
<evidence type="ECO:0000256" key="4">
    <source>
        <dbReference type="ARBA" id="ARBA00022714"/>
    </source>
</evidence>
<dbReference type="Proteomes" id="UP000037175">
    <property type="component" value="Unassembled WGS sequence"/>
</dbReference>
<keyword evidence="16" id="KW-1185">Reference proteome</keyword>
<dbReference type="GO" id="GO:0009055">
    <property type="term" value="F:electron transfer activity"/>
    <property type="evidence" value="ECO:0007669"/>
    <property type="project" value="UniProtKB-UniRule"/>
</dbReference>
<reference evidence="16" key="1">
    <citation type="submission" date="2015-07" db="EMBL/GenBank/DDBJ databases">
        <title>Complete Genome of Thermincola ferriacetica strain Z-0001T.</title>
        <authorList>
            <person name="Lusk B."/>
            <person name="Badalamenti J.P."/>
            <person name="Parameswaran P."/>
            <person name="Bond D.R."/>
            <person name="Torres C.I."/>
        </authorList>
    </citation>
    <scope>NUCLEOTIDE SEQUENCE [LARGE SCALE GENOMIC DNA]</scope>
    <source>
        <strain evidence="16">Z-0001</strain>
    </source>
</reference>
<dbReference type="GO" id="GO:0044205">
    <property type="term" value="P:'de novo' UMP biosynthetic process"/>
    <property type="evidence" value="ECO:0007669"/>
    <property type="project" value="UniProtKB-UniRule"/>
</dbReference>
<evidence type="ECO:0000259" key="14">
    <source>
        <dbReference type="PROSITE" id="PS51384"/>
    </source>
</evidence>
<dbReference type="GO" id="GO:0016491">
    <property type="term" value="F:oxidoreductase activity"/>
    <property type="evidence" value="ECO:0007669"/>
    <property type="project" value="InterPro"/>
</dbReference>
<dbReference type="InterPro" id="IPR017938">
    <property type="entry name" value="Riboflavin_synthase-like_b-brl"/>
</dbReference>
<comment type="caution">
    <text evidence="15">The sequence shown here is derived from an EMBL/GenBank/DDBJ whole genome shotgun (WGS) entry which is preliminary data.</text>
</comment>
<comment type="caution">
    <text evidence="11">Lacks conserved residue(s) required for the propagation of feature annotation.</text>
</comment>
<comment type="pathway">
    <text evidence="11">Pyrimidine metabolism; UMP biosynthesis via de novo pathway; orotate from (S)-dihydroorotate (NAD(+) route): step 1/1.</text>
</comment>
<evidence type="ECO:0000313" key="16">
    <source>
        <dbReference type="Proteomes" id="UP000037175"/>
    </source>
</evidence>
<dbReference type="GO" id="GO:0050660">
    <property type="term" value="F:flavin adenine dinucleotide binding"/>
    <property type="evidence" value="ECO:0007669"/>
    <property type="project" value="InterPro"/>
</dbReference>
<dbReference type="RefSeq" id="WP_052217144.1">
    <property type="nucleotide sequence ID" value="NZ_LGTE01000005.1"/>
</dbReference>
<proteinExistence type="inferred from homology"/>
<dbReference type="InterPro" id="IPR037117">
    <property type="entry name" value="Dihydroorotate_DH_ele_sf"/>
</dbReference>
<dbReference type="EMBL" id="LGTE01000005">
    <property type="protein sequence ID" value="KNZ70143.1"/>
    <property type="molecule type" value="Genomic_DNA"/>
</dbReference>
<dbReference type="Gene3D" id="3.40.50.80">
    <property type="entry name" value="Nucleotide-binding domain of ferredoxin-NADP reductase (FNR) module"/>
    <property type="match status" value="1"/>
</dbReference>
<keyword evidence="6 11" id="KW-0274">FAD</keyword>
<keyword evidence="9 11" id="KW-0408">Iron</keyword>
<organism evidence="15 16">
    <name type="scientific">Thermincola ferriacetica</name>
    <dbReference type="NCBI Taxonomy" id="281456"/>
    <lineage>
        <taxon>Bacteria</taxon>
        <taxon>Bacillati</taxon>
        <taxon>Bacillota</taxon>
        <taxon>Clostridia</taxon>
        <taxon>Eubacteriales</taxon>
        <taxon>Thermincolaceae</taxon>
        <taxon>Thermincola</taxon>
    </lineage>
</organism>
<dbReference type="HAMAP" id="MF_01211">
    <property type="entry name" value="DHODB_Fe_S_bind"/>
    <property type="match status" value="1"/>
</dbReference>
<keyword evidence="7 11" id="KW-0665">Pyrimidine biosynthesis</keyword>
<evidence type="ECO:0000256" key="1">
    <source>
        <dbReference type="ARBA" id="ARBA00006422"/>
    </source>
</evidence>
<evidence type="ECO:0000313" key="15">
    <source>
        <dbReference type="EMBL" id="KNZ70143.1"/>
    </source>
</evidence>
<dbReference type="InterPro" id="IPR023455">
    <property type="entry name" value="Dihydroorotate_DHASE_ETsu"/>
</dbReference>
<evidence type="ECO:0000256" key="13">
    <source>
        <dbReference type="PIRSR" id="PIRSR006816-2"/>
    </source>
</evidence>
<keyword evidence="2 11" id="KW-0813">Transport</keyword>
<dbReference type="SUPFAM" id="SSF63380">
    <property type="entry name" value="Riboflavin synthase domain-like"/>
    <property type="match status" value="1"/>
</dbReference>
<comment type="subunit">
    <text evidence="11">Heterotetramer of 2 PyrK and 2 PyrD type B subunits.</text>
</comment>
<feature type="binding site" evidence="11 13">
    <location>
        <position position="224"/>
    </location>
    <ligand>
        <name>[2Fe-2S] cluster</name>
        <dbReference type="ChEBI" id="CHEBI:190135"/>
    </ligand>
</feature>
<dbReference type="InterPro" id="IPR012165">
    <property type="entry name" value="Cyt_c3_hydrogenase_gsu"/>
</dbReference>
<feature type="binding site" evidence="11 12">
    <location>
        <begin position="77"/>
        <end position="78"/>
    </location>
    <ligand>
        <name>FAD</name>
        <dbReference type="ChEBI" id="CHEBI:57692"/>
    </ligand>
</feature>
<dbReference type="Gene3D" id="2.40.30.10">
    <property type="entry name" value="Translation factors"/>
    <property type="match status" value="1"/>
</dbReference>
<evidence type="ECO:0000256" key="5">
    <source>
        <dbReference type="ARBA" id="ARBA00022723"/>
    </source>
</evidence>
<accession>A0A0L6W442</accession>
<feature type="binding site" evidence="11 13">
    <location>
        <position position="229"/>
    </location>
    <ligand>
        <name>[2Fe-2S] cluster</name>
        <dbReference type="ChEBI" id="CHEBI:190135"/>
    </ligand>
</feature>
<dbReference type="Pfam" id="PF10418">
    <property type="entry name" value="DHODB_Fe-S_bind"/>
    <property type="match status" value="1"/>
</dbReference>
<gene>
    <name evidence="11" type="primary">pyrK</name>
    <name evidence="15" type="ORF">Tfer_1012</name>
</gene>
<evidence type="ECO:0000256" key="8">
    <source>
        <dbReference type="ARBA" id="ARBA00022982"/>
    </source>
</evidence>
<dbReference type="InterPro" id="IPR017927">
    <property type="entry name" value="FAD-bd_FR_type"/>
</dbReference>
<evidence type="ECO:0000256" key="9">
    <source>
        <dbReference type="ARBA" id="ARBA00023004"/>
    </source>
</evidence>
<dbReference type="PIRSF" id="PIRSF006816">
    <property type="entry name" value="Cyc3_hyd_g"/>
    <property type="match status" value="1"/>
</dbReference>
<dbReference type="Gene3D" id="2.10.240.10">
    <property type="entry name" value="Dihydroorotate dehydrogenase, electron transfer subunit"/>
    <property type="match status" value="1"/>
</dbReference>
<evidence type="ECO:0000256" key="7">
    <source>
        <dbReference type="ARBA" id="ARBA00022975"/>
    </source>
</evidence>
<keyword evidence="5 11" id="KW-0479">Metal-binding</keyword>
<dbReference type="PATRIC" id="fig|281456.6.peg.1078"/>
<dbReference type="UniPathway" id="UPA00070">
    <property type="reaction ID" value="UER00945"/>
</dbReference>
<evidence type="ECO:0000256" key="2">
    <source>
        <dbReference type="ARBA" id="ARBA00022448"/>
    </source>
</evidence>
<evidence type="ECO:0000256" key="6">
    <source>
        <dbReference type="ARBA" id="ARBA00022827"/>
    </source>
</evidence>
<dbReference type="SUPFAM" id="SSF52343">
    <property type="entry name" value="Ferredoxin reductase-like, C-terminal NADP-linked domain"/>
    <property type="match status" value="1"/>
</dbReference>
<feature type="domain" description="FAD-binding FR-type" evidence="14">
    <location>
        <begin position="2"/>
        <end position="102"/>
    </location>
</feature>
<keyword evidence="10 11" id="KW-0411">Iron-sulfur</keyword>
<name>A0A0L6W442_9FIRM</name>
<keyword evidence="8 11" id="KW-0249">Electron transport</keyword>
<comment type="cofactor">
    <cofactor evidence="11 12">
        <name>FAD</name>
        <dbReference type="ChEBI" id="CHEBI:57692"/>
    </cofactor>
    <text evidence="11 12">Binds 1 FAD per subunit.</text>
</comment>
<dbReference type="AlphaFoldDB" id="A0A0L6W442"/>
<dbReference type="InterPro" id="IPR039261">
    <property type="entry name" value="FNR_nucleotide-bd"/>
</dbReference>
<feature type="binding site" evidence="11 12">
    <location>
        <begin position="53"/>
        <end position="56"/>
    </location>
    <ligand>
        <name>FAD</name>
        <dbReference type="ChEBI" id="CHEBI:57692"/>
    </ligand>
</feature>
<dbReference type="GO" id="GO:0046872">
    <property type="term" value="F:metal ion binding"/>
    <property type="evidence" value="ECO:0007669"/>
    <property type="project" value="UniProtKB-KW"/>
</dbReference>
<feature type="binding site" evidence="11 13">
    <location>
        <position position="232"/>
    </location>
    <ligand>
        <name>[2Fe-2S] cluster</name>
        <dbReference type="ChEBI" id="CHEBI:190135"/>
    </ligand>
</feature>
<evidence type="ECO:0000256" key="3">
    <source>
        <dbReference type="ARBA" id="ARBA00022630"/>
    </source>
</evidence>
<dbReference type="GO" id="GO:0051537">
    <property type="term" value="F:2 iron, 2 sulfur cluster binding"/>
    <property type="evidence" value="ECO:0007669"/>
    <property type="project" value="UniProtKB-KW"/>
</dbReference>
<comment type="function">
    <text evidence="11">Responsible for channeling the electrons from the oxidation of dihydroorotate from the FMN redox center in the PyrD type B subunit to the ultimate electron acceptor NAD(+).</text>
</comment>
<feature type="binding site" evidence="11 13">
    <location>
        <position position="266"/>
    </location>
    <ligand>
        <name>[2Fe-2S] cluster</name>
        <dbReference type="ChEBI" id="CHEBI:190135"/>
    </ligand>
</feature>
<keyword evidence="4 11" id="KW-0001">2Fe-2S</keyword>
<evidence type="ECO:0000256" key="12">
    <source>
        <dbReference type="PIRSR" id="PIRSR006816-1"/>
    </source>
</evidence>
<sequence length="281" mass="30368">MPVREMAKVVSNSPVKPGYYLMELDAPKVTEEAKPGQFVHIRVGRTMDPLLRRPISLYDIDKEKGILSLLYVVVGRGTRMLSEIEAGADLDIMGPLGNGFWLPDRATRCLVVGGGIGVAPLLPLIGMLDQAGLEQKILYGFRNANAVVGIDVVQEKGWPLAIATDDGSVGHRGFVTDLVKQAITDFKPDYYYVCGPEVMIRNVVWLMKEANIPGQVSLEARMGCGVGACLACTCKTRKRTGGQQSVIGGQLSVAGHEQNFDYSLVCTHGPVFGAGEVIFDD</sequence>
<dbReference type="InterPro" id="IPR019480">
    <property type="entry name" value="Dihydroorotate_DH_Fe-S-bd"/>
</dbReference>
<keyword evidence="3 11" id="KW-0285">Flavoprotein</keyword>
<protein>
    <recommendedName>
        <fullName evidence="11">Dihydroorotate dehydrogenase B (NAD(+)), electron transfer subunit</fullName>
    </recommendedName>
    <alternativeName>
        <fullName evidence="11">Dihydroorotate oxidase B, electron transfer subunit</fullName>
    </alternativeName>
</protein>
<dbReference type="PANTHER" id="PTHR43513">
    <property type="entry name" value="DIHYDROOROTATE DEHYDROGENASE B (NAD(+)), ELECTRON TRANSFER SUBUNIT"/>
    <property type="match status" value="1"/>
</dbReference>
<evidence type="ECO:0000256" key="10">
    <source>
        <dbReference type="ARBA" id="ARBA00023014"/>
    </source>
</evidence>
<evidence type="ECO:0000256" key="11">
    <source>
        <dbReference type="HAMAP-Rule" id="MF_01211"/>
    </source>
</evidence>
<comment type="cofactor">
    <cofactor evidence="13">
        <name>[2Fe-2S] cluster</name>
        <dbReference type="ChEBI" id="CHEBI:190135"/>
    </cofactor>
    <text evidence="13">Binds 1 [2Fe-2S] cluster per subunit.</text>
</comment>